<dbReference type="RefSeq" id="WP_258812052.1">
    <property type="nucleotide sequence ID" value="NZ_JANUGU010000003.1"/>
</dbReference>
<protein>
    <submittedName>
        <fullName evidence="1">Uncharacterized protein</fullName>
    </submittedName>
</protein>
<dbReference type="Proteomes" id="UP001204621">
    <property type="component" value="Unassembled WGS sequence"/>
</dbReference>
<sequence>MRIYLNDSSLQGQFENAANFLEILQGFLEIRARYNVLRESFFVVKCFADRPVNDRETVRQAIASASRDQRAAIFAWLGKAGPFVEDSRQPEEQDYFECFGVDVTDGGLGEVGRRVKAQLDGQSFSFSGGTVNFTVTPLPVEHGIPEDRLGSYNVENYWDLVELTNAARALAPEITSWRELIIAARERFPKLWIPDSVFEDARLAREPFDGPIRDRTIVLLTYLNEYMEGRQADGSEGAISRSVVERFFTGDRALFSGESVTNQRDFVTELSFDDPENQGHKIFAHWHGKISHRFFRMHFEWPVPNDASRLKVLYLGPKLTKS</sequence>
<comment type="caution">
    <text evidence="1">The sequence shown here is derived from an EMBL/GenBank/DDBJ whole genome shotgun (WGS) entry which is preliminary data.</text>
</comment>
<gene>
    <name evidence="1" type="ORF">NX778_12415</name>
</gene>
<evidence type="ECO:0000313" key="2">
    <source>
        <dbReference type="Proteomes" id="UP001204621"/>
    </source>
</evidence>
<name>A0ABT2CY15_9BURK</name>
<dbReference type="EMBL" id="JANUGU010000003">
    <property type="protein sequence ID" value="MCS0658867.1"/>
    <property type="molecule type" value="Genomic_DNA"/>
</dbReference>
<reference evidence="1 2" key="1">
    <citation type="submission" date="2022-08" db="EMBL/GenBank/DDBJ databases">
        <title>Reclassification of Massilia species as members of the genera Telluria, Duganella, Pseudoduganella, Mokoshia gen. nov. and Zemynaea gen. nov. using orthogonal and non-orthogonal genome-based approaches.</title>
        <authorList>
            <person name="Bowman J.P."/>
        </authorList>
    </citation>
    <scope>NUCLEOTIDE SEQUENCE [LARGE SCALE GENOMIC DNA]</scope>
    <source>
        <strain evidence="1 2">JCM 31606</strain>
    </source>
</reference>
<evidence type="ECO:0000313" key="1">
    <source>
        <dbReference type="EMBL" id="MCS0658867.1"/>
    </source>
</evidence>
<keyword evidence="2" id="KW-1185">Reference proteome</keyword>
<proteinExistence type="predicted"/>
<accession>A0ABT2CY15</accession>
<organism evidence="1 2">
    <name type="scientific">Massilia terrae</name>
    <dbReference type="NCBI Taxonomy" id="1811224"/>
    <lineage>
        <taxon>Bacteria</taxon>
        <taxon>Pseudomonadati</taxon>
        <taxon>Pseudomonadota</taxon>
        <taxon>Betaproteobacteria</taxon>
        <taxon>Burkholderiales</taxon>
        <taxon>Oxalobacteraceae</taxon>
        <taxon>Telluria group</taxon>
        <taxon>Massilia</taxon>
    </lineage>
</organism>